<dbReference type="PANTHER" id="PTHR14136">
    <property type="entry name" value="BTB_POZ DOMAIN-CONTAINING PROTEIN KCTD9"/>
    <property type="match status" value="1"/>
</dbReference>
<dbReference type="Gene3D" id="2.160.20.80">
    <property type="entry name" value="E3 ubiquitin-protein ligase SopA"/>
    <property type="match status" value="3"/>
</dbReference>
<dbReference type="EMBL" id="FNUJ01000016">
    <property type="protein sequence ID" value="SEF37852.1"/>
    <property type="molecule type" value="Genomic_DNA"/>
</dbReference>
<gene>
    <name evidence="1" type="ORF">SAMN05421837_11629</name>
</gene>
<accession>A0A1H5RHM9</accession>
<organism evidence="1 2">
    <name type="scientific">Amycolatopsis pretoriensis</name>
    <dbReference type="NCBI Taxonomy" id="218821"/>
    <lineage>
        <taxon>Bacteria</taxon>
        <taxon>Bacillati</taxon>
        <taxon>Actinomycetota</taxon>
        <taxon>Actinomycetes</taxon>
        <taxon>Pseudonocardiales</taxon>
        <taxon>Pseudonocardiaceae</taxon>
        <taxon>Amycolatopsis</taxon>
    </lineage>
</organism>
<reference evidence="2" key="1">
    <citation type="submission" date="2016-10" db="EMBL/GenBank/DDBJ databases">
        <authorList>
            <person name="Varghese N."/>
            <person name="Submissions S."/>
        </authorList>
    </citation>
    <scope>NUCLEOTIDE SEQUENCE [LARGE SCALE GENOMIC DNA]</scope>
    <source>
        <strain evidence="2">DSM 44654</strain>
    </source>
</reference>
<dbReference type="PANTHER" id="PTHR14136:SF17">
    <property type="entry name" value="BTB_POZ DOMAIN-CONTAINING PROTEIN KCTD9"/>
    <property type="match status" value="1"/>
</dbReference>
<dbReference type="AlphaFoldDB" id="A0A1H5RHM9"/>
<proteinExistence type="predicted"/>
<name>A0A1H5RHM9_9PSEU</name>
<dbReference type="Pfam" id="PF00805">
    <property type="entry name" value="Pentapeptide"/>
    <property type="match status" value="4"/>
</dbReference>
<keyword evidence="2" id="KW-1185">Reference proteome</keyword>
<evidence type="ECO:0000313" key="1">
    <source>
        <dbReference type="EMBL" id="SEF37852.1"/>
    </source>
</evidence>
<sequence length="370" mass="39211">MVATAATGLAAVGAFYVTSRTLDATRQQTALNEQGQYTDRFGRAVEQLGSEKLDIRLGGIYALERLAKDSARDTNTIMRLLSAYVRENTSCPPTSTPIVNAGLAQRPPVDVAAALTVLSARDVGPVVPWADVTGICLDHRNLETETFANLNLDRASLAFSNMRGARFRGVRLQQANLRGAGLPASEWLGVLANDAQLDGANLTFSILHGSSFTGASLVGADLGASMLDDDSGGTDAPYADATLPRPSAPARLSFHDADLTNARFTYVRLASADFSNTSLNGADFTRGKLENTDFSFTLVVGSGSAHGPAIGNVRFDAADLTGASFRGRDMRQAHLVGANLTRADLRDTDLRGVDLRYTTLTGANLQGAKR</sequence>
<dbReference type="InterPro" id="IPR001646">
    <property type="entry name" value="5peptide_repeat"/>
</dbReference>
<dbReference type="InterPro" id="IPR051082">
    <property type="entry name" value="Pentapeptide-BTB/POZ_domain"/>
</dbReference>
<dbReference type="Proteomes" id="UP000198878">
    <property type="component" value="Unassembled WGS sequence"/>
</dbReference>
<dbReference type="STRING" id="218821.SAMN05421837_11629"/>
<protein>
    <submittedName>
        <fullName evidence="1">Uncharacterized protein YjbI, contains pentapeptide repeats</fullName>
    </submittedName>
</protein>
<evidence type="ECO:0000313" key="2">
    <source>
        <dbReference type="Proteomes" id="UP000198878"/>
    </source>
</evidence>
<dbReference type="SUPFAM" id="SSF141571">
    <property type="entry name" value="Pentapeptide repeat-like"/>
    <property type="match status" value="1"/>
</dbReference>